<keyword evidence="5" id="KW-0472">Membrane</keyword>
<keyword evidence="2 6" id="KW-0134">Cell wall</keyword>
<dbReference type="EnsemblPlants" id="Pp3c18_19690V3.1">
    <property type="protein sequence ID" value="Pp3c18_19690V3.1"/>
    <property type="gene ID" value="Pp3c18_19690"/>
</dbReference>
<dbReference type="InterPro" id="IPR036908">
    <property type="entry name" value="RlpA-like_sf"/>
</dbReference>
<dbReference type="InterPro" id="IPR002963">
    <property type="entry name" value="Expansin"/>
</dbReference>
<dbReference type="PRINTS" id="PR01226">
    <property type="entry name" value="EXPANSIN"/>
</dbReference>
<dbReference type="EMBL" id="ABEU02000018">
    <property type="protein sequence ID" value="PNR35443.1"/>
    <property type="molecule type" value="Genomic_DNA"/>
</dbReference>
<feature type="chain" id="PRO_5044515074" description="Expansin" evidence="6">
    <location>
        <begin position="33"/>
        <end position="261"/>
    </location>
</feature>
<dbReference type="GO" id="GO:0016020">
    <property type="term" value="C:membrane"/>
    <property type="evidence" value="ECO:0007669"/>
    <property type="project" value="UniProtKB-SubCell"/>
</dbReference>
<dbReference type="InterPro" id="IPR007117">
    <property type="entry name" value="Expansin_CBD"/>
</dbReference>
<evidence type="ECO:0000256" key="2">
    <source>
        <dbReference type="ARBA" id="ARBA00022512"/>
    </source>
</evidence>
<dbReference type="Proteomes" id="UP000006727">
    <property type="component" value="Chromosome 18"/>
</dbReference>
<evidence type="ECO:0000256" key="1">
    <source>
        <dbReference type="ARBA" id="ARBA00005392"/>
    </source>
</evidence>
<accession>A0A2K1J1N9</accession>
<evidence type="ECO:0000256" key="4">
    <source>
        <dbReference type="ARBA" id="ARBA00022729"/>
    </source>
</evidence>
<dbReference type="GO" id="GO:0009664">
    <property type="term" value="P:plant-type cell wall organization"/>
    <property type="evidence" value="ECO:0007669"/>
    <property type="project" value="InterPro"/>
</dbReference>
<evidence type="ECO:0000259" key="8">
    <source>
        <dbReference type="PROSITE" id="PS50843"/>
    </source>
</evidence>
<dbReference type="SUPFAM" id="SSF49590">
    <property type="entry name" value="PHL pollen allergen"/>
    <property type="match status" value="1"/>
</dbReference>
<dbReference type="InterPro" id="IPR007118">
    <property type="entry name" value="Expan_Lol_pI"/>
</dbReference>
<comment type="function">
    <text evidence="6">Causes loosening and extension of plant cell walls by disrupting non-covalent bonding between cellulose microfibrils and matrix glucans. No enzymatic activity has been found.</text>
</comment>
<dbReference type="Gramene" id="Pp3c18_19690V3.2">
    <property type="protein sequence ID" value="Pp3c18_19690V3.2"/>
    <property type="gene ID" value="Pp3c18_19690"/>
</dbReference>
<organism evidence="9">
    <name type="scientific">Physcomitrium patens</name>
    <name type="common">Spreading-leaved earth moss</name>
    <name type="synonym">Physcomitrella patens</name>
    <dbReference type="NCBI Taxonomy" id="3218"/>
    <lineage>
        <taxon>Eukaryota</taxon>
        <taxon>Viridiplantae</taxon>
        <taxon>Streptophyta</taxon>
        <taxon>Embryophyta</taxon>
        <taxon>Bryophyta</taxon>
        <taxon>Bryophytina</taxon>
        <taxon>Bryopsida</taxon>
        <taxon>Funariidae</taxon>
        <taxon>Funariales</taxon>
        <taxon>Funariaceae</taxon>
        <taxon>Physcomitrium</taxon>
    </lineage>
</organism>
<dbReference type="GO" id="GO:0005576">
    <property type="term" value="C:extracellular region"/>
    <property type="evidence" value="ECO:0007669"/>
    <property type="project" value="InterPro"/>
</dbReference>
<dbReference type="Gene3D" id="2.40.40.10">
    <property type="entry name" value="RlpA-like domain"/>
    <property type="match status" value="1"/>
</dbReference>
<evidence type="ECO:0000313" key="10">
    <source>
        <dbReference type="EnsemblPlants" id="Pp3c18_19690V3.1"/>
    </source>
</evidence>
<dbReference type="SMART" id="SM00837">
    <property type="entry name" value="DPBB_1"/>
    <property type="match status" value="1"/>
</dbReference>
<dbReference type="GeneID" id="112295049"/>
<dbReference type="AlphaFoldDB" id="A0A2K1J1N9"/>
<dbReference type="Pfam" id="PF01357">
    <property type="entry name" value="Expansin_C"/>
    <property type="match status" value="1"/>
</dbReference>
<keyword evidence="3 6" id="KW-0964">Secreted</keyword>
<dbReference type="InterPro" id="IPR007112">
    <property type="entry name" value="Expansin/allergen_DPBB_dom"/>
</dbReference>
<keyword evidence="6" id="KW-0961">Cell wall biogenesis/degradation</keyword>
<evidence type="ECO:0000256" key="6">
    <source>
        <dbReference type="RuleBase" id="RU365023"/>
    </source>
</evidence>
<dbReference type="Gramene" id="Pp3c18_19690V3.1">
    <property type="protein sequence ID" value="Pp3c18_19690V3.1"/>
    <property type="gene ID" value="Pp3c18_19690"/>
</dbReference>
<reference evidence="9 11" key="2">
    <citation type="journal article" date="2018" name="Plant J.">
        <title>The Physcomitrella patens chromosome-scale assembly reveals moss genome structure and evolution.</title>
        <authorList>
            <person name="Lang D."/>
            <person name="Ullrich K.K."/>
            <person name="Murat F."/>
            <person name="Fuchs J."/>
            <person name="Jenkins J."/>
            <person name="Haas F.B."/>
            <person name="Piednoel M."/>
            <person name="Gundlach H."/>
            <person name="Van Bel M."/>
            <person name="Meyberg R."/>
            <person name="Vives C."/>
            <person name="Morata J."/>
            <person name="Symeonidi A."/>
            <person name="Hiss M."/>
            <person name="Muchero W."/>
            <person name="Kamisugi Y."/>
            <person name="Saleh O."/>
            <person name="Blanc G."/>
            <person name="Decker E.L."/>
            <person name="van Gessel N."/>
            <person name="Grimwood J."/>
            <person name="Hayes R.D."/>
            <person name="Graham S.W."/>
            <person name="Gunter L.E."/>
            <person name="McDaniel S.F."/>
            <person name="Hoernstein S.N.W."/>
            <person name="Larsson A."/>
            <person name="Li F.W."/>
            <person name="Perroud P.F."/>
            <person name="Phillips J."/>
            <person name="Ranjan P."/>
            <person name="Rokshar D.S."/>
            <person name="Rothfels C.J."/>
            <person name="Schneider L."/>
            <person name="Shu S."/>
            <person name="Stevenson D.W."/>
            <person name="Thummler F."/>
            <person name="Tillich M."/>
            <person name="Villarreal Aguilar J.C."/>
            <person name="Widiez T."/>
            <person name="Wong G.K."/>
            <person name="Wymore A."/>
            <person name="Zhang Y."/>
            <person name="Zimmer A.D."/>
            <person name="Quatrano R.S."/>
            <person name="Mayer K.F.X."/>
            <person name="Goodstein D."/>
            <person name="Casacuberta J.M."/>
            <person name="Vandepoele K."/>
            <person name="Reski R."/>
            <person name="Cuming A.C."/>
            <person name="Tuskan G.A."/>
            <person name="Maumus F."/>
            <person name="Salse J."/>
            <person name="Schmutz J."/>
            <person name="Rensing S.A."/>
        </authorList>
    </citation>
    <scope>NUCLEOTIDE SEQUENCE [LARGE SCALE GENOMIC DNA]</scope>
    <source>
        <strain evidence="10 11">cv. Gransden 2004</strain>
    </source>
</reference>
<protein>
    <recommendedName>
        <fullName evidence="6">Expansin</fullName>
    </recommendedName>
</protein>
<dbReference type="PaxDb" id="3218-PP1S33_259V6.1"/>
<feature type="signal peptide" evidence="6">
    <location>
        <begin position="1"/>
        <end position="32"/>
    </location>
</feature>
<keyword evidence="11" id="KW-1185">Reference proteome</keyword>
<feature type="domain" description="Expansin-like EG45" evidence="7">
    <location>
        <begin position="57"/>
        <end position="166"/>
    </location>
</feature>
<dbReference type="OrthoDB" id="5823761at2759"/>
<name>A0A2K1J1N9_PHYPA</name>
<feature type="domain" description="Expansin-like CBD" evidence="8">
    <location>
        <begin position="176"/>
        <end position="258"/>
    </location>
</feature>
<comment type="subcellular location">
    <subcellularLocation>
        <location evidence="6">Secreted</location>
        <location evidence="6">Cell wall</location>
    </subcellularLocation>
    <subcellularLocation>
        <location evidence="6">Membrane</location>
        <topology evidence="6">Peripheral membrane protein</topology>
    </subcellularLocation>
</comment>
<evidence type="ECO:0000313" key="11">
    <source>
        <dbReference type="Proteomes" id="UP000006727"/>
    </source>
</evidence>
<dbReference type="PROSITE" id="PS50842">
    <property type="entry name" value="EXPANSIN_EG45"/>
    <property type="match status" value="1"/>
</dbReference>
<comment type="similarity">
    <text evidence="1 6">Belongs to the expansin family. Expansin A subfamily.</text>
</comment>
<sequence length="261" mass="28370">MTMAQRNPKMVSARVAAALFVILAGCISQALAVYGPGRWDTAHATYYGGRDAGGTMGGACGYGNLYNTGYGVKTAALSAPLFKGGATCGACYELTCILSQSKYCYQNKKILITATNFCPTGSTGGWCNPPRKHFDLSEPMFTTLANRVGGVIPVNFRRVHCYKKGGMRFTINGNPYHMMVLVYNVAGAGDVQQMFIKSPTTGWLQMSRNWGQIWTYKGGPRNIVGFALSFRVYTSDRRQVVSYNAAPANWRFGQTFSSGAN</sequence>
<dbReference type="SUPFAM" id="SSF50685">
    <property type="entry name" value="Barwin-like endoglucanases"/>
    <property type="match status" value="1"/>
</dbReference>
<dbReference type="Pfam" id="PF03330">
    <property type="entry name" value="DPBB_1"/>
    <property type="match status" value="1"/>
</dbReference>
<dbReference type="PRINTS" id="PR01225">
    <property type="entry name" value="EXPANSNFAMLY"/>
</dbReference>
<dbReference type="PROSITE" id="PS51257">
    <property type="entry name" value="PROKAR_LIPOPROTEIN"/>
    <property type="match status" value="1"/>
</dbReference>
<dbReference type="PROSITE" id="PS50843">
    <property type="entry name" value="EXPANSIN_CBD"/>
    <property type="match status" value="1"/>
</dbReference>
<evidence type="ECO:0000259" key="7">
    <source>
        <dbReference type="PROSITE" id="PS50842"/>
    </source>
</evidence>
<evidence type="ECO:0000256" key="3">
    <source>
        <dbReference type="ARBA" id="ARBA00022525"/>
    </source>
</evidence>
<dbReference type="PANTHER" id="PTHR31867">
    <property type="entry name" value="EXPANSIN-A15"/>
    <property type="match status" value="1"/>
</dbReference>
<dbReference type="RefSeq" id="XP_024401935.1">
    <property type="nucleotide sequence ID" value="XM_024546167.2"/>
</dbReference>
<keyword evidence="4 6" id="KW-0732">Signal</keyword>
<evidence type="ECO:0000313" key="9">
    <source>
        <dbReference type="EMBL" id="PNR35443.1"/>
    </source>
</evidence>
<dbReference type="InterPro" id="IPR036749">
    <property type="entry name" value="Expansin_CBD_sf"/>
</dbReference>
<dbReference type="Gene3D" id="2.60.40.760">
    <property type="entry name" value="Expansin, cellulose-binding-like domain"/>
    <property type="match status" value="1"/>
</dbReference>
<reference evidence="10" key="3">
    <citation type="submission" date="2020-12" db="UniProtKB">
        <authorList>
            <consortium name="EnsemblPlants"/>
        </authorList>
    </citation>
    <scope>IDENTIFICATION</scope>
</reference>
<gene>
    <name evidence="10" type="primary">LOC112295049</name>
    <name evidence="9" type="ORF">PHYPA_023343</name>
</gene>
<evidence type="ECO:0000256" key="5">
    <source>
        <dbReference type="ARBA" id="ARBA00023136"/>
    </source>
</evidence>
<proteinExistence type="inferred from homology"/>
<dbReference type="EnsemblPlants" id="Pp3c18_19690V3.2">
    <property type="protein sequence ID" value="Pp3c18_19690V3.2"/>
    <property type="gene ID" value="Pp3c18_19690"/>
</dbReference>
<dbReference type="STRING" id="3218.A0A2K1J1N9"/>
<reference evidence="9 11" key="1">
    <citation type="journal article" date="2008" name="Science">
        <title>The Physcomitrella genome reveals evolutionary insights into the conquest of land by plants.</title>
        <authorList>
            <person name="Rensing S."/>
            <person name="Lang D."/>
            <person name="Zimmer A."/>
            <person name="Terry A."/>
            <person name="Salamov A."/>
            <person name="Shapiro H."/>
            <person name="Nishiyama T."/>
            <person name="Perroud P.-F."/>
            <person name="Lindquist E."/>
            <person name="Kamisugi Y."/>
            <person name="Tanahashi T."/>
            <person name="Sakakibara K."/>
            <person name="Fujita T."/>
            <person name="Oishi K."/>
            <person name="Shin-I T."/>
            <person name="Kuroki Y."/>
            <person name="Toyoda A."/>
            <person name="Suzuki Y."/>
            <person name="Hashimoto A."/>
            <person name="Yamaguchi K."/>
            <person name="Sugano A."/>
            <person name="Kohara Y."/>
            <person name="Fujiyama A."/>
            <person name="Anterola A."/>
            <person name="Aoki S."/>
            <person name="Ashton N."/>
            <person name="Barbazuk W.B."/>
            <person name="Barker E."/>
            <person name="Bennetzen J."/>
            <person name="Bezanilla M."/>
            <person name="Blankenship R."/>
            <person name="Cho S.H."/>
            <person name="Dutcher S."/>
            <person name="Estelle M."/>
            <person name="Fawcett J.A."/>
            <person name="Gundlach H."/>
            <person name="Hanada K."/>
            <person name="Heyl A."/>
            <person name="Hicks K.A."/>
            <person name="Hugh J."/>
            <person name="Lohr M."/>
            <person name="Mayer K."/>
            <person name="Melkozernov A."/>
            <person name="Murata T."/>
            <person name="Nelson D."/>
            <person name="Pils B."/>
            <person name="Prigge M."/>
            <person name="Reiss B."/>
            <person name="Renner T."/>
            <person name="Rombauts S."/>
            <person name="Rushton P."/>
            <person name="Sanderfoot A."/>
            <person name="Schween G."/>
            <person name="Shiu S.-H."/>
            <person name="Stueber K."/>
            <person name="Theodoulou F.L."/>
            <person name="Tu H."/>
            <person name="Van de Peer Y."/>
            <person name="Verrier P.J."/>
            <person name="Waters E."/>
            <person name="Wood A."/>
            <person name="Yang L."/>
            <person name="Cove D."/>
            <person name="Cuming A."/>
            <person name="Hasebe M."/>
            <person name="Lucas S."/>
            <person name="Mishler D.B."/>
            <person name="Reski R."/>
            <person name="Grigoriev I."/>
            <person name="Quatrano R.S."/>
            <person name="Boore J.L."/>
        </authorList>
    </citation>
    <scope>NUCLEOTIDE SEQUENCE [LARGE SCALE GENOMIC DNA]</scope>
    <source>
        <strain evidence="10 11">cv. Gransden 2004</strain>
    </source>
</reference>
<dbReference type="InterPro" id="IPR009009">
    <property type="entry name" value="RlpA-like_DPBB"/>
</dbReference>
<dbReference type="CDD" id="cd22274">
    <property type="entry name" value="DPBB_EXPA_N"/>
    <property type="match status" value="1"/>
</dbReference>